<feature type="region of interest" description="Disordered" evidence="1">
    <location>
        <begin position="91"/>
        <end position="139"/>
    </location>
</feature>
<gene>
    <name evidence="3" type="ORF">CLO192961_LOCUS368730</name>
</gene>
<organism evidence="3 4">
    <name type="scientific">Bionectria ochroleuca</name>
    <name type="common">Gliocladium roseum</name>
    <dbReference type="NCBI Taxonomy" id="29856"/>
    <lineage>
        <taxon>Eukaryota</taxon>
        <taxon>Fungi</taxon>
        <taxon>Dikarya</taxon>
        <taxon>Ascomycota</taxon>
        <taxon>Pezizomycotina</taxon>
        <taxon>Sordariomycetes</taxon>
        <taxon>Hypocreomycetidae</taxon>
        <taxon>Hypocreales</taxon>
        <taxon>Bionectriaceae</taxon>
        <taxon>Clonostachys</taxon>
    </lineage>
</organism>
<dbReference type="Proteomes" id="UP000766486">
    <property type="component" value="Unassembled WGS sequence"/>
</dbReference>
<feature type="compositionally biased region" description="Basic and acidic residues" evidence="1">
    <location>
        <begin position="94"/>
        <end position="119"/>
    </location>
</feature>
<evidence type="ECO:0000313" key="4">
    <source>
        <dbReference type="Proteomes" id="UP000766486"/>
    </source>
</evidence>
<name>A0ABY6UTW1_BIOOC</name>
<feature type="region of interest" description="Disordered" evidence="1">
    <location>
        <begin position="21"/>
        <end position="66"/>
    </location>
</feature>
<evidence type="ECO:0000313" key="3">
    <source>
        <dbReference type="EMBL" id="VUC34076.1"/>
    </source>
</evidence>
<keyword evidence="2" id="KW-1133">Transmembrane helix</keyword>
<comment type="caution">
    <text evidence="3">The sequence shown here is derived from an EMBL/GenBank/DDBJ whole genome shotgun (WGS) entry which is preliminary data.</text>
</comment>
<feature type="compositionally biased region" description="Gly residues" evidence="1">
    <location>
        <begin position="129"/>
        <end position="139"/>
    </location>
</feature>
<feature type="compositionally biased region" description="Polar residues" evidence="1">
    <location>
        <begin position="30"/>
        <end position="44"/>
    </location>
</feature>
<proteinExistence type="predicted"/>
<feature type="transmembrane region" description="Helical" evidence="2">
    <location>
        <begin position="70"/>
        <end position="88"/>
    </location>
</feature>
<accession>A0ABY6UTW1</accession>
<keyword evidence="2" id="KW-0472">Membrane</keyword>
<protein>
    <submittedName>
        <fullName evidence="3">Uncharacterized protein</fullName>
    </submittedName>
</protein>
<evidence type="ECO:0000256" key="2">
    <source>
        <dbReference type="SAM" id="Phobius"/>
    </source>
</evidence>
<keyword evidence="4" id="KW-1185">Reference proteome</keyword>
<sequence length="139" mass="14959">MYPRVAITKTHMLRAAIRQPRMSGRPSIPLRNTLQARKQSTSKGAFSGPGGQSTPPQMPMGGSDIAKRNWRAIGGGLAVLAGLAYFMGGRPKKNTIDKNMEPVAREGERGLKKLEEHARNAANEMSGKKPGGMGGFRSE</sequence>
<dbReference type="EMBL" id="CABFNS010000875">
    <property type="protein sequence ID" value="VUC34076.1"/>
    <property type="molecule type" value="Genomic_DNA"/>
</dbReference>
<evidence type="ECO:0000256" key="1">
    <source>
        <dbReference type="SAM" id="MobiDB-lite"/>
    </source>
</evidence>
<reference evidence="3 4" key="1">
    <citation type="submission" date="2019-06" db="EMBL/GenBank/DDBJ databases">
        <authorList>
            <person name="Broberg M."/>
        </authorList>
    </citation>
    <scope>NUCLEOTIDE SEQUENCE [LARGE SCALE GENOMIC DNA]</scope>
</reference>
<keyword evidence="2" id="KW-0812">Transmembrane</keyword>